<evidence type="ECO:0000256" key="2">
    <source>
        <dbReference type="ARBA" id="ARBA00022692"/>
    </source>
</evidence>
<sequence length="210" mass="23974">MCMILRSTTFVAHLIGNMLLTLNRYTAVCLVLRYHEYLLAIAPFAHLIRAELIYARNSDGTVTFEGLDKSANMANRCIYIGVSVIHIIVCVSLYGKLLVERHRITKRSGVVEHDHREKGLLLSAILIFISTAMSCSQQLIKTFAIMTNNKELDAWATMQHFWINDVMVSIPPFSLLLLCSSLREEIVKLLYRRRRRCRVLLVNAAPALRI</sequence>
<dbReference type="Proteomes" id="UP000025227">
    <property type="component" value="Unplaced"/>
</dbReference>
<keyword evidence="3 5" id="KW-1133">Transmembrane helix</keyword>
<keyword evidence="2 5" id="KW-0812">Transmembrane</keyword>
<feature type="transmembrane region" description="Helical" evidence="5">
    <location>
        <begin position="78"/>
        <end position="99"/>
    </location>
</feature>
<feature type="transmembrane region" description="Helical" evidence="5">
    <location>
        <begin position="160"/>
        <end position="182"/>
    </location>
</feature>
<dbReference type="AlphaFoldDB" id="A0A7I4YSH9"/>
<evidence type="ECO:0000256" key="1">
    <source>
        <dbReference type="ARBA" id="ARBA00004141"/>
    </source>
</evidence>
<protein>
    <submittedName>
        <fullName evidence="7">G protein-coupled receptor</fullName>
    </submittedName>
</protein>
<dbReference type="WBParaSite" id="HCON_00128660-00001">
    <property type="protein sequence ID" value="HCON_00128660-00001"/>
    <property type="gene ID" value="HCON_00128660"/>
</dbReference>
<dbReference type="GO" id="GO:0016020">
    <property type="term" value="C:membrane"/>
    <property type="evidence" value="ECO:0007669"/>
    <property type="project" value="UniProtKB-SubCell"/>
</dbReference>
<proteinExistence type="predicted"/>
<keyword evidence="4 5" id="KW-0472">Membrane</keyword>
<organism evidence="6 7">
    <name type="scientific">Haemonchus contortus</name>
    <name type="common">Barber pole worm</name>
    <dbReference type="NCBI Taxonomy" id="6289"/>
    <lineage>
        <taxon>Eukaryota</taxon>
        <taxon>Metazoa</taxon>
        <taxon>Ecdysozoa</taxon>
        <taxon>Nematoda</taxon>
        <taxon>Chromadorea</taxon>
        <taxon>Rhabditida</taxon>
        <taxon>Rhabditina</taxon>
        <taxon>Rhabditomorpha</taxon>
        <taxon>Strongyloidea</taxon>
        <taxon>Trichostrongylidae</taxon>
        <taxon>Haemonchus</taxon>
    </lineage>
</organism>
<evidence type="ECO:0000313" key="7">
    <source>
        <dbReference type="WBParaSite" id="HCON_00128660-00001"/>
    </source>
</evidence>
<evidence type="ECO:0000313" key="6">
    <source>
        <dbReference type="Proteomes" id="UP000025227"/>
    </source>
</evidence>
<reference evidence="7" key="1">
    <citation type="submission" date="2020-12" db="UniProtKB">
        <authorList>
            <consortium name="WormBaseParasite"/>
        </authorList>
    </citation>
    <scope>IDENTIFICATION</scope>
    <source>
        <strain evidence="7">MHco3</strain>
    </source>
</reference>
<evidence type="ECO:0000256" key="4">
    <source>
        <dbReference type="ARBA" id="ARBA00023136"/>
    </source>
</evidence>
<dbReference type="InterPro" id="IPR051119">
    <property type="entry name" value="Nematode_SR-like"/>
</dbReference>
<evidence type="ECO:0000256" key="5">
    <source>
        <dbReference type="SAM" id="Phobius"/>
    </source>
</evidence>
<dbReference type="InterPro" id="IPR019426">
    <property type="entry name" value="7TM_GPCR_serpentine_rcpt_Srv"/>
</dbReference>
<dbReference type="OrthoDB" id="5791421at2759"/>
<feature type="transmembrane region" description="Helical" evidence="5">
    <location>
        <begin position="120"/>
        <end position="140"/>
    </location>
</feature>
<dbReference type="Pfam" id="PF10323">
    <property type="entry name" value="7TM_GPCR_Srv"/>
    <property type="match status" value="1"/>
</dbReference>
<dbReference type="PANTHER" id="PTHR31627">
    <property type="entry name" value="SERPENTINE RECEPTOR CLASS GAMMA-RELATED"/>
    <property type="match status" value="1"/>
</dbReference>
<evidence type="ECO:0000256" key="3">
    <source>
        <dbReference type="ARBA" id="ARBA00022989"/>
    </source>
</evidence>
<accession>A0A7I4YSH9</accession>
<name>A0A7I4YSH9_HAECO</name>
<keyword evidence="6" id="KW-1185">Reference proteome</keyword>
<dbReference type="PANTHER" id="PTHR31627:SF42">
    <property type="entry name" value="G_PROTEIN_RECEP_F1_2 DOMAIN-CONTAINING PROTEIN-RELATED"/>
    <property type="match status" value="1"/>
</dbReference>
<comment type="subcellular location">
    <subcellularLocation>
        <location evidence="1">Membrane</location>
        <topology evidence="1">Multi-pass membrane protein</topology>
    </subcellularLocation>
</comment>